<dbReference type="InterPro" id="IPR001926">
    <property type="entry name" value="TrpB-like_PALP"/>
</dbReference>
<proteinExistence type="predicted"/>
<keyword evidence="4" id="KW-0456">Lyase</keyword>
<dbReference type="NCBIfam" id="TIGR03528">
    <property type="entry name" value="2_3_DAP_am_ly"/>
    <property type="match status" value="1"/>
</dbReference>
<dbReference type="SUPFAM" id="SSF53686">
    <property type="entry name" value="Tryptophan synthase beta subunit-like PLP-dependent enzymes"/>
    <property type="match status" value="1"/>
</dbReference>
<protein>
    <submittedName>
        <fullName evidence="4">Diaminopropionate ammonia-lyase</fullName>
        <ecNumber evidence="4">4.3.1.15</ecNumber>
    </submittedName>
</protein>
<dbReference type="PANTHER" id="PTHR42937:SF1">
    <property type="entry name" value="DIAMINOPROPIONATE AMMONIA-LYASE"/>
    <property type="match status" value="1"/>
</dbReference>
<reference evidence="4 5" key="1">
    <citation type="submission" date="2019-11" db="EMBL/GenBank/DDBJ databases">
        <title>Genome sequences of 17 halophilic strains isolated from different environments.</title>
        <authorList>
            <person name="Furrow R.E."/>
        </authorList>
    </citation>
    <scope>NUCLEOTIDE SEQUENCE [LARGE SCALE GENOMIC DNA]</scope>
    <source>
        <strain evidence="4 5">22514_16_FS</strain>
    </source>
</reference>
<keyword evidence="2" id="KW-0663">Pyridoxal phosphate</keyword>
<dbReference type="InterPro" id="IPR010081">
    <property type="entry name" value="DiNH2opropionate_NH3_lyase"/>
</dbReference>
<sequence>MNPMKQPFSMSGVPEEFSLESIRKVQQFQSSHERYQKTPLAKLDSLAEHLGVQEIFVKDESYRFGLNAFKVLGGIYAVGKYLAELLDRDIESLTFEELKSPETKKVTGEITFISATDGNHGRGIAWAAKELGHHSIIYMPKGSSERRLQAIKGEGAYAEITDFNYDAAVRYSSSLADQNGWVLIQDTAWEGYEKIPQWIMQGYATLAKESIEQIELHTEEPPTHVFLQCGVGSYAAGITGYLLQYYQEHHPKVIAVEPHSANCYYRSFQEADNSRHIVDGDMDTIMDGLACGEPNPLSWKILKRFAEASFSCDDKISALGMRILGNPLQEDPKVISGESGAVTTGLLYCLLSEDGLQGMKEKLQLDEHSRVLLISTEGDTDKESYRKIVWEGEHPLV</sequence>
<evidence type="ECO:0000313" key="4">
    <source>
        <dbReference type="EMBL" id="MYL34330.1"/>
    </source>
</evidence>
<dbReference type="Gene3D" id="3.40.50.1100">
    <property type="match status" value="2"/>
</dbReference>
<evidence type="ECO:0000256" key="2">
    <source>
        <dbReference type="ARBA" id="ARBA00022898"/>
    </source>
</evidence>
<evidence type="ECO:0000259" key="3">
    <source>
        <dbReference type="Pfam" id="PF00291"/>
    </source>
</evidence>
<dbReference type="GO" id="GO:0030170">
    <property type="term" value="F:pyridoxal phosphate binding"/>
    <property type="evidence" value="ECO:0007669"/>
    <property type="project" value="InterPro"/>
</dbReference>
<dbReference type="OrthoDB" id="34584at2"/>
<dbReference type="NCBIfam" id="NF006058">
    <property type="entry name" value="PRK08206.1"/>
    <property type="match status" value="1"/>
</dbReference>
<comment type="caution">
    <text evidence="4">The sequence shown here is derived from an EMBL/GenBank/DDBJ whole genome shotgun (WGS) entry which is preliminary data.</text>
</comment>
<comment type="cofactor">
    <cofactor evidence="1">
        <name>pyridoxal 5'-phosphate</name>
        <dbReference type="ChEBI" id="CHEBI:597326"/>
    </cofactor>
</comment>
<evidence type="ECO:0000256" key="1">
    <source>
        <dbReference type="ARBA" id="ARBA00001933"/>
    </source>
</evidence>
<evidence type="ECO:0000313" key="5">
    <source>
        <dbReference type="Proteomes" id="UP000468638"/>
    </source>
</evidence>
<dbReference type="PANTHER" id="PTHR42937">
    <property type="match status" value="1"/>
</dbReference>
<organism evidence="4 5">
    <name type="scientific">Pontibacillus yanchengensis</name>
    <dbReference type="NCBI Taxonomy" id="462910"/>
    <lineage>
        <taxon>Bacteria</taxon>
        <taxon>Bacillati</taxon>
        <taxon>Bacillota</taxon>
        <taxon>Bacilli</taxon>
        <taxon>Bacillales</taxon>
        <taxon>Bacillaceae</taxon>
        <taxon>Pontibacillus</taxon>
    </lineage>
</organism>
<accession>A0A6I5A1A1</accession>
<gene>
    <name evidence="4" type="primary">dpaL</name>
    <name evidence="4" type="ORF">GLW05_12045</name>
</gene>
<dbReference type="EMBL" id="WMEQ01000008">
    <property type="protein sequence ID" value="MYL34330.1"/>
    <property type="molecule type" value="Genomic_DNA"/>
</dbReference>
<dbReference type="InterPro" id="IPR036052">
    <property type="entry name" value="TrpB-like_PALP_sf"/>
</dbReference>
<dbReference type="GO" id="GO:1901605">
    <property type="term" value="P:alpha-amino acid metabolic process"/>
    <property type="evidence" value="ECO:0007669"/>
    <property type="project" value="UniProtKB-ARBA"/>
</dbReference>
<dbReference type="CDD" id="cd00640">
    <property type="entry name" value="Trp-synth-beta_II"/>
    <property type="match status" value="1"/>
</dbReference>
<feature type="domain" description="Tryptophan synthase beta chain-like PALP" evidence="3">
    <location>
        <begin position="35"/>
        <end position="342"/>
    </location>
</feature>
<name>A0A6I5A1A1_9BACI</name>
<dbReference type="InterPro" id="IPR019871">
    <property type="entry name" value="DiNH2propionate_NH3-lyase_sub"/>
</dbReference>
<dbReference type="AlphaFoldDB" id="A0A6I5A1A1"/>
<dbReference type="GO" id="GO:0008838">
    <property type="term" value="F:diaminopropionate ammonia-lyase activity"/>
    <property type="evidence" value="ECO:0007669"/>
    <property type="project" value="UniProtKB-EC"/>
</dbReference>
<dbReference type="Proteomes" id="UP000468638">
    <property type="component" value="Unassembled WGS sequence"/>
</dbReference>
<dbReference type="NCBIfam" id="TIGR01747">
    <property type="entry name" value="diampropi_NH3ly"/>
    <property type="match status" value="1"/>
</dbReference>
<dbReference type="Pfam" id="PF00291">
    <property type="entry name" value="PALP"/>
    <property type="match status" value="1"/>
</dbReference>
<dbReference type="EC" id="4.3.1.15" evidence="4"/>